<name>A0A518H0I6_9BACT</name>
<accession>A0A518H0I6</accession>
<dbReference type="OrthoDB" id="241541at2"/>
<dbReference type="NCBIfam" id="TIGR04294">
    <property type="entry name" value="pre_pil_HX9DG"/>
    <property type="match status" value="1"/>
</dbReference>
<evidence type="ECO:0000313" key="2">
    <source>
        <dbReference type="EMBL" id="QDV34355.1"/>
    </source>
</evidence>
<dbReference type="InterPro" id="IPR011453">
    <property type="entry name" value="DUF1559"/>
</dbReference>
<gene>
    <name evidence="2" type="primary">pulG_4</name>
    <name evidence="2" type="ORF">ElP_22400</name>
</gene>
<dbReference type="Pfam" id="PF07596">
    <property type="entry name" value="SBP_bac_10"/>
    <property type="match status" value="1"/>
</dbReference>
<dbReference type="PANTHER" id="PTHR30093:SF2">
    <property type="entry name" value="TYPE II SECRETION SYSTEM PROTEIN H"/>
    <property type="match status" value="1"/>
</dbReference>
<dbReference type="SUPFAM" id="SSF54523">
    <property type="entry name" value="Pili subunits"/>
    <property type="match status" value="1"/>
</dbReference>
<dbReference type="PANTHER" id="PTHR30093">
    <property type="entry name" value="GENERAL SECRETION PATHWAY PROTEIN G"/>
    <property type="match status" value="1"/>
</dbReference>
<proteinExistence type="predicted"/>
<dbReference type="RefSeq" id="WP_145269188.1">
    <property type="nucleotide sequence ID" value="NZ_CP036426.1"/>
</dbReference>
<dbReference type="KEGG" id="tpla:ElP_22400"/>
<organism evidence="2 3">
    <name type="scientific">Tautonia plasticadhaerens</name>
    <dbReference type="NCBI Taxonomy" id="2527974"/>
    <lineage>
        <taxon>Bacteria</taxon>
        <taxon>Pseudomonadati</taxon>
        <taxon>Planctomycetota</taxon>
        <taxon>Planctomycetia</taxon>
        <taxon>Isosphaerales</taxon>
        <taxon>Isosphaeraceae</taxon>
        <taxon>Tautonia</taxon>
    </lineage>
</organism>
<dbReference type="InterPro" id="IPR045584">
    <property type="entry name" value="Pilin-like"/>
</dbReference>
<dbReference type="InterPro" id="IPR012902">
    <property type="entry name" value="N_methyl_site"/>
</dbReference>
<keyword evidence="3" id="KW-1185">Reference proteome</keyword>
<dbReference type="InterPro" id="IPR027558">
    <property type="entry name" value="Pre_pil_HX9DG_C"/>
</dbReference>
<dbReference type="Pfam" id="PF07963">
    <property type="entry name" value="N_methyl"/>
    <property type="match status" value="1"/>
</dbReference>
<evidence type="ECO:0000259" key="1">
    <source>
        <dbReference type="Pfam" id="PF07596"/>
    </source>
</evidence>
<reference evidence="2 3" key="1">
    <citation type="submission" date="2019-02" db="EMBL/GenBank/DDBJ databases">
        <title>Deep-cultivation of Planctomycetes and their phenomic and genomic characterization uncovers novel biology.</title>
        <authorList>
            <person name="Wiegand S."/>
            <person name="Jogler M."/>
            <person name="Boedeker C."/>
            <person name="Pinto D."/>
            <person name="Vollmers J."/>
            <person name="Rivas-Marin E."/>
            <person name="Kohn T."/>
            <person name="Peeters S.H."/>
            <person name="Heuer A."/>
            <person name="Rast P."/>
            <person name="Oberbeckmann S."/>
            <person name="Bunk B."/>
            <person name="Jeske O."/>
            <person name="Meyerdierks A."/>
            <person name="Storesund J.E."/>
            <person name="Kallscheuer N."/>
            <person name="Luecker S."/>
            <person name="Lage O.M."/>
            <person name="Pohl T."/>
            <person name="Merkel B.J."/>
            <person name="Hornburger P."/>
            <person name="Mueller R.-W."/>
            <person name="Bruemmer F."/>
            <person name="Labrenz M."/>
            <person name="Spormann A.M."/>
            <person name="Op den Camp H."/>
            <person name="Overmann J."/>
            <person name="Amann R."/>
            <person name="Jetten M.S.M."/>
            <person name="Mascher T."/>
            <person name="Medema M.H."/>
            <person name="Devos D.P."/>
            <person name="Kaster A.-K."/>
            <person name="Ovreas L."/>
            <person name="Rohde M."/>
            <person name="Galperin M.Y."/>
            <person name="Jogler C."/>
        </authorList>
    </citation>
    <scope>NUCLEOTIDE SEQUENCE [LARGE SCALE GENOMIC DNA]</scope>
    <source>
        <strain evidence="2 3">ElP</strain>
    </source>
</reference>
<dbReference type="NCBIfam" id="TIGR02532">
    <property type="entry name" value="IV_pilin_GFxxxE"/>
    <property type="match status" value="1"/>
</dbReference>
<protein>
    <submittedName>
        <fullName evidence="2">Type II secretion system protein G</fullName>
    </submittedName>
</protein>
<dbReference type="AlphaFoldDB" id="A0A518H0I6"/>
<evidence type="ECO:0000313" key="3">
    <source>
        <dbReference type="Proteomes" id="UP000317835"/>
    </source>
</evidence>
<sequence>MIRARRRGFTLIELLVVIAIIGVLIALLLPAVQSAREAARRAQCTNNLKQLGLAMANYESTNGSLPPTMVMYAPSTISGTDNAGQQWSVHSRLLPFIEQTAIYNTINFNFGERWGGGADVVVGWNGSTANGSYWSLANASAIANQINSFLCPSDEGVGNLTGIAFFPGGPLQLIGGFSYPFNVGTNPYSGAAAGRLTGPAYFPAMGQWPGRPALLNGLNAERTITIASFRDGTSNTSTFSEWVKGDGLDPAVSADGLLQVYTSPTAPNAYAGQLNQDILQGNDCFQQGLTKNWTWKGDWWPSGQSCTYSHTQTPNRRSCYYPGIGQPSSAALNVLAASSHHPGGVNVLFMDGTVRFVKSTVNGVTWAALGTVAGGEVVSADQF</sequence>
<dbReference type="PROSITE" id="PS00409">
    <property type="entry name" value="PROKAR_NTER_METHYL"/>
    <property type="match status" value="1"/>
</dbReference>
<dbReference type="Gene3D" id="3.30.700.10">
    <property type="entry name" value="Glycoprotein, Type 4 Pilin"/>
    <property type="match status" value="1"/>
</dbReference>
<dbReference type="EMBL" id="CP036426">
    <property type="protein sequence ID" value="QDV34355.1"/>
    <property type="molecule type" value="Genomic_DNA"/>
</dbReference>
<dbReference type="Proteomes" id="UP000317835">
    <property type="component" value="Chromosome"/>
</dbReference>
<feature type="domain" description="DUF1559" evidence="1">
    <location>
        <begin position="33"/>
        <end position="362"/>
    </location>
</feature>